<accession>A0ABZ1RB14</accession>
<sequence>MIDCRAQTFERHLYGYGLVPDNLGGEKLVKHPWMNKPVGEAIGIAGPPNPASAQEAGLHPPMP</sequence>
<evidence type="ECO:0000256" key="1">
    <source>
        <dbReference type="SAM" id="MobiDB-lite"/>
    </source>
</evidence>
<dbReference type="GeneID" id="93766905"/>
<evidence type="ECO:0000313" key="3">
    <source>
        <dbReference type="Proteomes" id="UP001432071"/>
    </source>
</evidence>
<keyword evidence="3" id="KW-1185">Reference proteome</keyword>
<proteinExistence type="predicted"/>
<organism evidence="2 3">
    <name type="scientific">Streptomyces bobili</name>
    <dbReference type="NCBI Taxonomy" id="67280"/>
    <lineage>
        <taxon>Bacteria</taxon>
        <taxon>Bacillati</taxon>
        <taxon>Actinomycetota</taxon>
        <taxon>Actinomycetes</taxon>
        <taxon>Kitasatosporales</taxon>
        <taxon>Streptomycetaceae</taxon>
        <taxon>Streptomyces</taxon>
    </lineage>
</organism>
<dbReference type="Proteomes" id="UP001432071">
    <property type="component" value="Chromosome"/>
</dbReference>
<feature type="region of interest" description="Disordered" evidence="1">
    <location>
        <begin position="44"/>
        <end position="63"/>
    </location>
</feature>
<name>A0ABZ1RB14_9ACTN</name>
<evidence type="ECO:0000313" key="2">
    <source>
        <dbReference type="EMBL" id="WUN91500.1"/>
    </source>
</evidence>
<reference evidence="2" key="1">
    <citation type="submission" date="2022-10" db="EMBL/GenBank/DDBJ databases">
        <title>The complete genomes of actinobacterial strains from the NBC collection.</title>
        <authorList>
            <person name="Joergensen T.S."/>
            <person name="Alvarez Arevalo M."/>
            <person name="Sterndorff E.B."/>
            <person name="Faurdal D."/>
            <person name="Vuksanovic O."/>
            <person name="Mourched A.-S."/>
            <person name="Charusanti P."/>
            <person name="Shaw S."/>
            <person name="Blin K."/>
            <person name="Weber T."/>
        </authorList>
    </citation>
    <scope>NUCLEOTIDE SEQUENCE</scope>
    <source>
        <strain evidence="2">NBC_00302</strain>
    </source>
</reference>
<protein>
    <submittedName>
        <fullName evidence="2">Uncharacterized protein</fullName>
    </submittedName>
</protein>
<dbReference type="EMBL" id="CP108038">
    <property type="protein sequence ID" value="WUN91500.1"/>
    <property type="molecule type" value="Genomic_DNA"/>
</dbReference>
<gene>
    <name evidence="2" type="ORF">OHT53_38005</name>
</gene>
<dbReference type="RefSeq" id="WP_328737369.1">
    <property type="nucleotide sequence ID" value="NZ_CP108038.1"/>
</dbReference>